<dbReference type="Proteomes" id="UP000070255">
    <property type="component" value="Unassembled WGS sequence"/>
</dbReference>
<sequence>MRLGEVNDAPFGRDARRVRAARPESAVSQRARRTQPNLKGVLWSGEPPVAADLALGTARHGTAPHRTARLSLDDAAATRRAYPIARCRGAPCRWSAHRLHSLLAALRVRRALQSAMRSAPACRARAPHASMRGGGGNRGAILHS</sequence>
<reference evidence="2 3" key="1">
    <citation type="submission" date="2015-11" db="EMBL/GenBank/DDBJ databases">
        <authorList>
            <person name="Sahl J."/>
            <person name="Wagner D."/>
            <person name="Keim P."/>
        </authorList>
    </citation>
    <scope>NUCLEOTIDE SEQUENCE [LARGE SCALE GENOMIC DNA]</scope>
    <source>
        <strain evidence="2 3">BDU18</strain>
    </source>
</reference>
<comment type="caution">
    <text evidence="2">The sequence shown here is derived from an EMBL/GenBank/DDBJ whole genome shotgun (WGS) entry which is preliminary data.</text>
</comment>
<organism evidence="2 3">
    <name type="scientific">Burkholderia savannae</name>
    <dbReference type="NCBI Taxonomy" id="1637837"/>
    <lineage>
        <taxon>Bacteria</taxon>
        <taxon>Pseudomonadati</taxon>
        <taxon>Pseudomonadota</taxon>
        <taxon>Betaproteobacteria</taxon>
        <taxon>Burkholderiales</taxon>
        <taxon>Burkholderiaceae</taxon>
        <taxon>Burkholderia</taxon>
        <taxon>pseudomallei group</taxon>
    </lineage>
</organism>
<accession>A0ABR5T2R5</accession>
<feature type="region of interest" description="Disordered" evidence="1">
    <location>
        <begin position="1"/>
        <end position="34"/>
    </location>
</feature>
<keyword evidence="3" id="KW-1185">Reference proteome</keyword>
<evidence type="ECO:0000313" key="3">
    <source>
        <dbReference type="Proteomes" id="UP000070255"/>
    </source>
</evidence>
<proteinExistence type="predicted"/>
<protein>
    <submittedName>
        <fullName evidence="2">Uncharacterized protein</fullName>
    </submittedName>
</protein>
<evidence type="ECO:0000256" key="1">
    <source>
        <dbReference type="SAM" id="MobiDB-lite"/>
    </source>
</evidence>
<feature type="region of interest" description="Disordered" evidence="1">
    <location>
        <begin position="123"/>
        <end position="144"/>
    </location>
</feature>
<name>A0ABR5T2R5_9BURK</name>
<evidence type="ECO:0000313" key="2">
    <source>
        <dbReference type="EMBL" id="KWZ37528.1"/>
    </source>
</evidence>
<dbReference type="EMBL" id="LNJQ01000004">
    <property type="protein sequence ID" value="KWZ37528.1"/>
    <property type="molecule type" value="Genomic_DNA"/>
</dbReference>
<gene>
    <name evidence="2" type="ORF">WS72_21390</name>
</gene>